<keyword evidence="5" id="KW-0378">Hydrolase</keyword>
<keyword evidence="16" id="KW-1185">Reference proteome</keyword>
<dbReference type="OMA" id="CNIMGVP"/>
<dbReference type="PANTHER" id="PTHR13046:SF0">
    <property type="entry name" value="CAAX PRENYL PROTEASE 2"/>
    <property type="match status" value="1"/>
</dbReference>
<evidence type="ECO:0000313" key="16">
    <source>
        <dbReference type="Proteomes" id="UP000031036"/>
    </source>
</evidence>
<evidence type="ECO:0000256" key="10">
    <source>
        <dbReference type="ARBA" id="ARBA00047280"/>
    </source>
</evidence>
<proteinExistence type="inferred from homology"/>
<dbReference type="InterPro" id="IPR039731">
    <property type="entry name" value="Rce1"/>
</dbReference>
<dbReference type="OrthoDB" id="271604at2759"/>
<keyword evidence="6" id="KW-0256">Endoplasmic reticulum</keyword>
<evidence type="ECO:0000256" key="9">
    <source>
        <dbReference type="ARBA" id="ARBA00032607"/>
    </source>
</evidence>
<keyword evidence="8 13" id="KW-0472">Membrane</keyword>
<name>A0A0B2V695_TOXCA</name>
<evidence type="ECO:0000259" key="14">
    <source>
        <dbReference type="Pfam" id="PF02517"/>
    </source>
</evidence>
<feature type="transmembrane region" description="Helical" evidence="13">
    <location>
        <begin position="94"/>
        <end position="118"/>
    </location>
</feature>
<dbReference type="Pfam" id="PF02517">
    <property type="entry name" value="Rce1-like"/>
    <property type="match status" value="1"/>
</dbReference>
<keyword evidence="7 13" id="KW-1133">Transmembrane helix</keyword>
<protein>
    <recommendedName>
        <fullName evidence="12">CAAX prenyl protease 2</fullName>
        <ecNumber evidence="11">3.4.26.1</ecNumber>
    </recommendedName>
    <alternativeName>
        <fullName evidence="9">Farnesylated proteins-converting enzyme 2</fullName>
    </alternativeName>
</protein>
<comment type="subcellular location">
    <subcellularLocation>
        <location evidence="1">Endoplasmic reticulum membrane</location>
        <topology evidence="1">Multi-pass membrane protein</topology>
    </subcellularLocation>
</comment>
<comment type="caution">
    <text evidence="15">The sequence shown here is derived from an EMBL/GenBank/DDBJ whole genome shotgun (WGS) entry which is preliminary data.</text>
</comment>
<feature type="transmembrane region" description="Helical" evidence="13">
    <location>
        <begin position="61"/>
        <end position="82"/>
    </location>
</feature>
<feature type="transmembrane region" description="Helical" evidence="13">
    <location>
        <begin position="168"/>
        <end position="190"/>
    </location>
</feature>
<evidence type="ECO:0000256" key="3">
    <source>
        <dbReference type="ARBA" id="ARBA00022670"/>
    </source>
</evidence>
<evidence type="ECO:0000256" key="13">
    <source>
        <dbReference type="SAM" id="Phobius"/>
    </source>
</evidence>
<dbReference type="AlphaFoldDB" id="A0A0B2V695"/>
<comment type="similarity">
    <text evidence="2">Belongs to the peptidase U48 family.</text>
</comment>
<comment type="catalytic activity">
    <reaction evidence="10">
        <text>Hydrolyzes the peptide bond -P2-(S-farnesyl or geranylgeranyl)C-P1'-P2'-P3'-COOH where P1' and P2' are amino acids with aliphatic sidechains and P3' is any C-terminal residue.</text>
        <dbReference type="EC" id="3.4.26.1"/>
    </reaction>
</comment>
<evidence type="ECO:0000256" key="1">
    <source>
        <dbReference type="ARBA" id="ARBA00004477"/>
    </source>
</evidence>
<evidence type="ECO:0000256" key="4">
    <source>
        <dbReference type="ARBA" id="ARBA00022692"/>
    </source>
</evidence>
<keyword evidence="3 15" id="KW-0645">Protease</keyword>
<feature type="transmembrane region" description="Helical" evidence="13">
    <location>
        <begin position="274"/>
        <end position="295"/>
    </location>
</feature>
<feature type="domain" description="CAAX prenyl protease 2/Lysostaphin resistance protein A-like" evidence="14">
    <location>
        <begin position="209"/>
        <end position="313"/>
    </location>
</feature>
<evidence type="ECO:0000256" key="7">
    <source>
        <dbReference type="ARBA" id="ARBA00022989"/>
    </source>
</evidence>
<evidence type="ECO:0000256" key="6">
    <source>
        <dbReference type="ARBA" id="ARBA00022824"/>
    </source>
</evidence>
<evidence type="ECO:0000256" key="12">
    <source>
        <dbReference type="ARBA" id="ARBA00049763"/>
    </source>
</evidence>
<evidence type="ECO:0000256" key="2">
    <source>
        <dbReference type="ARBA" id="ARBA00006897"/>
    </source>
</evidence>
<dbReference type="InterPro" id="IPR003675">
    <property type="entry name" value="Rce1/LyrA-like_dom"/>
</dbReference>
<dbReference type="Proteomes" id="UP000031036">
    <property type="component" value="Unassembled WGS sequence"/>
</dbReference>
<dbReference type="GO" id="GO:0071586">
    <property type="term" value="P:CAAX-box protein processing"/>
    <property type="evidence" value="ECO:0007669"/>
    <property type="project" value="InterPro"/>
</dbReference>
<gene>
    <name evidence="15" type="primary">Sras</name>
    <name evidence="15" type="ORF">Tcan_03634</name>
</gene>
<feature type="transmembrane region" description="Helical" evidence="13">
    <location>
        <begin position="130"/>
        <end position="148"/>
    </location>
</feature>
<feature type="transmembrane region" description="Helical" evidence="13">
    <location>
        <begin position="301"/>
        <end position="321"/>
    </location>
</feature>
<dbReference type="STRING" id="6265.A0A0B2V695"/>
<reference evidence="15 16" key="1">
    <citation type="submission" date="2014-11" db="EMBL/GenBank/DDBJ databases">
        <title>Genetic blueprint of the zoonotic pathogen Toxocara canis.</title>
        <authorList>
            <person name="Zhu X.-Q."/>
            <person name="Korhonen P.K."/>
            <person name="Cai H."/>
            <person name="Young N.D."/>
            <person name="Nejsum P."/>
            <person name="von Samson-Himmelstjerna G."/>
            <person name="Boag P.R."/>
            <person name="Tan P."/>
            <person name="Li Q."/>
            <person name="Min J."/>
            <person name="Yang Y."/>
            <person name="Wang X."/>
            <person name="Fang X."/>
            <person name="Hall R.S."/>
            <person name="Hofmann A."/>
            <person name="Sternberg P.W."/>
            <person name="Jex A.R."/>
            <person name="Gasser R.B."/>
        </authorList>
    </citation>
    <scope>NUCLEOTIDE SEQUENCE [LARGE SCALE GENOMIC DNA]</scope>
    <source>
        <strain evidence="15">PN_DK_2014</strain>
    </source>
</reference>
<dbReference type="EC" id="3.4.26.1" evidence="11"/>
<feature type="transmembrane region" description="Helical" evidence="13">
    <location>
        <begin position="333"/>
        <end position="352"/>
    </location>
</feature>
<organism evidence="15 16">
    <name type="scientific">Toxocara canis</name>
    <name type="common">Canine roundworm</name>
    <dbReference type="NCBI Taxonomy" id="6265"/>
    <lineage>
        <taxon>Eukaryota</taxon>
        <taxon>Metazoa</taxon>
        <taxon>Ecdysozoa</taxon>
        <taxon>Nematoda</taxon>
        <taxon>Chromadorea</taxon>
        <taxon>Rhabditida</taxon>
        <taxon>Spirurina</taxon>
        <taxon>Ascaridomorpha</taxon>
        <taxon>Ascaridoidea</taxon>
        <taxon>Toxocaridae</taxon>
        <taxon>Toxocara</taxon>
    </lineage>
</organism>
<evidence type="ECO:0000256" key="5">
    <source>
        <dbReference type="ARBA" id="ARBA00022801"/>
    </source>
</evidence>
<evidence type="ECO:0000256" key="11">
    <source>
        <dbReference type="ARBA" id="ARBA00049729"/>
    </source>
</evidence>
<dbReference type="GO" id="GO:0005789">
    <property type="term" value="C:endoplasmic reticulum membrane"/>
    <property type="evidence" value="ECO:0007669"/>
    <property type="project" value="UniProtKB-SubCell"/>
</dbReference>
<evidence type="ECO:0000256" key="8">
    <source>
        <dbReference type="ARBA" id="ARBA00023136"/>
    </source>
</evidence>
<accession>A0A0B2V695</accession>
<dbReference type="GO" id="GO:0004222">
    <property type="term" value="F:metalloendopeptidase activity"/>
    <property type="evidence" value="ECO:0007669"/>
    <property type="project" value="InterPro"/>
</dbReference>
<feature type="transmembrane region" description="Helical" evidence="13">
    <location>
        <begin position="30"/>
        <end position="54"/>
    </location>
</feature>
<dbReference type="PANTHER" id="PTHR13046">
    <property type="entry name" value="PROTEASE U48 CAAX PRENYL PROTEASE RCE1"/>
    <property type="match status" value="1"/>
</dbReference>
<keyword evidence="4 13" id="KW-0812">Transmembrane</keyword>
<sequence>MNRHSKILVLKSSLLKPSFVFPIFSEVTRLLSSVTLCLLCCFSPSNYLICTLLIRLSNCTYNTFMLISVCSLILLDSMRFYFSVYFFTTMECTFNLMLAAGISCSYVGLLYAFDFNGVDRNDPQSIRRRFVAAVVNNAGGISITYAVLRRHHAHPFEVMGIHTNGALSAVVIPACLTSVCYLGTWVMTYIDGHIGSLFDLSQWRNNFSSLIWIRDTIMAPLTEELAFRACTTTLVLQCVSPMLAVFIAPLPFALSHLHHVFDDMKRGQTRQQAVLRRVFQMSYSYLFGAYATFLFVRTGNILAPIISHSICNNMGLPLFEYIDQYPKRATRTLLWCSYIFGFAAWICLLMPLTDANLYS</sequence>
<dbReference type="EMBL" id="JPKZ01001973">
    <property type="protein sequence ID" value="KHN78946.1"/>
    <property type="molecule type" value="Genomic_DNA"/>
</dbReference>
<evidence type="ECO:0000313" key="15">
    <source>
        <dbReference type="EMBL" id="KHN78946.1"/>
    </source>
</evidence>